<gene>
    <name evidence="1" type="ORF">V6N11_082492</name>
</gene>
<sequence>MFSEKSSVIPWHSFNARVVSALKLFDAISPCNILSNFSSFLICSSSRHSNTNGRPDADAELAVVLAPMITMLFISWHSSTVKASKFSSDASAIRQKMVC</sequence>
<name>A0ABR2PCS2_9ROSI</name>
<accession>A0ABR2PCS2</accession>
<comment type="caution">
    <text evidence="1">The sequence shown here is derived from an EMBL/GenBank/DDBJ whole genome shotgun (WGS) entry which is preliminary data.</text>
</comment>
<keyword evidence="2" id="KW-1185">Reference proteome</keyword>
<dbReference type="Proteomes" id="UP001396334">
    <property type="component" value="Unassembled WGS sequence"/>
</dbReference>
<reference evidence="1 2" key="1">
    <citation type="journal article" date="2024" name="G3 (Bethesda)">
        <title>Genome assembly of Hibiscus sabdariffa L. provides insights into metabolisms of medicinal natural products.</title>
        <authorList>
            <person name="Kim T."/>
        </authorList>
    </citation>
    <scope>NUCLEOTIDE SEQUENCE [LARGE SCALE GENOMIC DNA]</scope>
    <source>
        <strain evidence="1">TK-2024</strain>
        <tissue evidence="1">Old leaves</tissue>
    </source>
</reference>
<dbReference type="EMBL" id="JBBPBN010000065">
    <property type="protein sequence ID" value="KAK8986218.1"/>
    <property type="molecule type" value="Genomic_DNA"/>
</dbReference>
<evidence type="ECO:0000313" key="2">
    <source>
        <dbReference type="Proteomes" id="UP001396334"/>
    </source>
</evidence>
<proteinExistence type="predicted"/>
<protein>
    <submittedName>
        <fullName evidence="1">Uncharacterized protein</fullName>
    </submittedName>
</protein>
<evidence type="ECO:0000313" key="1">
    <source>
        <dbReference type="EMBL" id="KAK8986218.1"/>
    </source>
</evidence>
<organism evidence="1 2">
    <name type="scientific">Hibiscus sabdariffa</name>
    <name type="common">roselle</name>
    <dbReference type="NCBI Taxonomy" id="183260"/>
    <lineage>
        <taxon>Eukaryota</taxon>
        <taxon>Viridiplantae</taxon>
        <taxon>Streptophyta</taxon>
        <taxon>Embryophyta</taxon>
        <taxon>Tracheophyta</taxon>
        <taxon>Spermatophyta</taxon>
        <taxon>Magnoliopsida</taxon>
        <taxon>eudicotyledons</taxon>
        <taxon>Gunneridae</taxon>
        <taxon>Pentapetalae</taxon>
        <taxon>rosids</taxon>
        <taxon>malvids</taxon>
        <taxon>Malvales</taxon>
        <taxon>Malvaceae</taxon>
        <taxon>Malvoideae</taxon>
        <taxon>Hibiscus</taxon>
    </lineage>
</organism>